<dbReference type="Pfam" id="PF03358">
    <property type="entry name" value="FMN_red"/>
    <property type="match status" value="1"/>
</dbReference>
<dbReference type="Gene3D" id="3.40.50.360">
    <property type="match status" value="1"/>
</dbReference>
<dbReference type="InterPro" id="IPR051814">
    <property type="entry name" value="NAD(P)H-dep_FMN_reductase"/>
</dbReference>
<name>A0A928V0H6_9GAMM</name>
<organism evidence="6 7">
    <name type="scientific">Cellvibrio polysaccharolyticus</name>
    <dbReference type="NCBI Taxonomy" id="2082724"/>
    <lineage>
        <taxon>Bacteria</taxon>
        <taxon>Pseudomonadati</taxon>
        <taxon>Pseudomonadota</taxon>
        <taxon>Gammaproteobacteria</taxon>
        <taxon>Cellvibrionales</taxon>
        <taxon>Cellvibrionaceae</taxon>
        <taxon>Cellvibrio</taxon>
    </lineage>
</organism>
<dbReference type="InterPro" id="IPR005025">
    <property type="entry name" value="FMN_Rdtase-like_dom"/>
</dbReference>
<dbReference type="PANTHER" id="PTHR43408">
    <property type="entry name" value="FMN REDUCTASE (NADPH)"/>
    <property type="match status" value="1"/>
</dbReference>
<dbReference type="GO" id="GO:0016491">
    <property type="term" value="F:oxidoreductase activity"/>
    <property type="evidence" value="ECO:0007669"/>
    <property type="project" value="UniProtKB-KW"/>
</dbReference>
<evidence type="ECO:0000256" key="4">
    <source>
        <dbReference type="ARBA" id="ARBA00023002"/>
    </source>
</evidence>
<accession>A0A928V0H6</accession>
<sequence>MHVVGFSGGLSTPSKTLGLVEAIVEEFSLEPGFTSEIIDLAEVATAFGSVLYRTQLSSAHDRILQTIENADILVVASPVYRAAYPGLFKQVFDLIEREALEHKVVVLAANGGSGHHALIIESHLRPLFTNLGAYTVPTGVYSQSQDFSGYRLTAEPVLARISDAVAEARNLRQRLAWNNAPHAIAANATA</sequence>
<dbReference type="RefSeq" id="WP_193907744.1">
    <property type="nucleotide sequence ID" value="NZ_PRDL01000001.1"/>
</dbReference>
<dbReference type="Proteomes" id="UP000652567">
    <property type="component" value="Unassembled WGS sequence"/>
</dbReference>
<keyword evidence="4" id="KW-0560">Oxidoreductase</keyword>
<evidence type="ECO:0000313" key="6">
    <source>
        <dbReference type="EMBL" id="MBE8716575.1"/>
    </source>
</evidence>
<dbReference type="EMBL" id="PRDL01000001">
    <property type="protein sequence ID" value="MBE8716575.1"/>
    <property type="molecule type" value="Genomic_DNA"/>
</dbReference>
<reference evidence="6" key="1">
    <citation type="submission" date="2018-07" db="EMBL/GenBank/DDBJ databases">
        <title>Genome assembly of strain Ka43.</title>
        <authorList>
            <person name="Kukolya J."/>
            <person name="Nagy I."/>
            <person name="Horvath B."/>
            <person name="Toth A."/>
        </authorList>
    </citation>
    <scope>NUCLEOTIDE SEQUENCE</scope>
    <source>
        <strain evidence="6">KB43</strain>
    </source>
</reference>
<evidence type="ECO:0000256" key="2">
    <source>
        <dbReference type="ARBA" id="ARBA00022630"/>
    </source>
</evidence>
<evidence type="ECO:0000259" key="5">
    <source>
        <dbReference type="Pfam" id="PF03358"/>
    </source>
</evidence>
<protein>
    <submittedName>
        <fullName evidence="6">FMN reductase</fullName>
    </submittedName>
</protein>
<keyword evidence="3" id="KW-0288">FMN</keyword>
<dbReference type="SUPFAM" id="SSF52218">
    <property type="entry name" value="Flavoproteins"/>
    <property type="match status" value="1"/>
</dbReference>
<dbReference type="InterPro" id="IPR029039">
    <property type="entry name" value="Flavoprotein-like_sf"/>
</dbReference>
<evidence type="ECO:0000256" key="3">
    <source>
        <dbReference type="ARBA" id="ARBA00022643"/>
    </source>
</evidence>
<comment type="similarity">
    <text evidence="1">Belongs to the SsuE family.</text>
</comment>
<keyword evidence="2" id="KW-0285">Flavoprotein</keyword>
<comment type="caution">
    <text evidence="6">The sequence shown here is derived from an EMBL/GenBank/DDBJ whole genome shotgun (WGS) entry which is preliminary data.</text>
</comment>
<dbReference type="PANTHER" id="PTHR43408:SF2">
    <property type="entry name" value="FMN REDUCTASE (NADPH)"/>
    <property type="match status" value="1"/>
</dbReference>
<dbReference type="AlphaFoldDB" id="A0A928V0H6"/>
<feature type="domain" description="NADPH-dependent FMN reductase-like" evidence="5">
    <location>
        <begin position="1"/>
        <end position="145"/>
    </location>
</feature>
<proteinExistence type="inferred from homology"/>
<evidence type="ECO:0000313" key="7">
    <source>
        <dbReference type="Proteomes" id="UP000652567"/>
    </source>
</evidence>
<keyword evidence="7" id="KW-1185">Reference proteome</keyword>
<evidence type="ECO:0000256" key="1">
    <source>
        <dbReference type="ARBA" id="ARBA00005990"/>
    </source>
</evidence>
<gene>
    <name evidence="6" type="ORF">C4F51_05165</name>
</gene>